<dbReference type="PANTHER" id="PTHR10696">
    <property type="entry name" value="GAMMA-BUTYROBETAINE HYDROXYLASE-RELATED"/>
    <property type="match status" value="1"/>
</dbReference>
<keyword evidence="5 7" id="KW-0408">Iron</keyword>
<evidence type="ECO:0000256" key="2">
    <source>
        <dbReference type="ARBA" id="ARBA00008425"/>
    </source>
</evidence>
<evidence type="ECO:0000256" key="5">
    <source>
        <dbReference type="ARBA" id="ARBA00023004"/>
    </source>
</evidence>
<dbReference type="PANTHER" id="PTHR10696:SF56">
    <property type="entry name" value="TAUD_TFDA-LIKE DOMAIN-CONTAINING PROTEIN"/>
    <property type="match status" value="1"/>
</dbReference>
<dbReference type="PIRSF" id="PIRSF019543">
    <property type="entry name" value="Clavaminate_syn"/>
    <property type="match status" value="1"/>
</dbReference>
<dbReference type="Gene3D" id="3.60.130.10">
    <property type="entry name" value="Clavaminate synthase-like"/>
    <property type="match status" value="1"/>
</dbReference>
<evidence type="ECO:0000256" key="1">
    <source>
        <dbReference type="ARBA" id="ARBA00001954"/>
    </source>
</evidence>
<feature type="binding site" evidence="7">
    <location>
        <position position="157"/>
    </location>
    <ligand>
        <name>Fe cation</name>
        <dbReference type="ChEBI" id="CHEBI:24875"/>
    </ligand>
</feature>
<evidence type="ECO:0000256" key="7">
    <source>
        <dbReference type="PIRSR" id="PIRSR019543-2"/>
    </source>
</evidence>
<reference evidence="9 10" key="1">
    <citation type="submission" date="2020-08" db="EMBL/GenBank/DDBJ databases">
        <title>Genomic Encyclopedia of Type Strains, Phase III (KMG-III): the genomes of soil and plant-associated and newly described type strains.</title>
        <authorList>
            <person name="Whitman W."/>
        </authorList>
    </citation>
    <scope>NUCLEOTIDE SEQUENCE [LARGE SCALE GENOMIC DNA]</scope>
    <source>
        <strain evidence="9 10">CECT 8640</strain>
    </source>
</reference>
<evidence type="ECO:0000313" key="9">
    <source>
        <dbReference type="EMBL" id="MBB5959620.1"/>
    </source>
</evidence>
<dbReference type="RefSeq" id="WP_184696693.1">
    <property type="nucleotide sequence ID" value="NZ_JACHJN010000012.1"/>
</dbReference>
<dbReference type="EMBL" id="JACHJN010000012">
    <property type="protein sequence ID" value="MBB5959620.1"/>
    <property type="molecule type" value="Genomic_DNA"/>
</dbReference>
<dbReference type="AlphaFoldDB" id="A0A841CQW8"/>
<evidence type="ECO:0000313" key="10">
    <source>
        <dbReference type="Proteomes" id="UP000547510"/>
    </source>
</evidence>
<feature type="binding site" evidence="7">
    <location>
        <position position="159"/>
    </location>
    <ligand>
        <name>Fe cation</name>
        <dbReference type="ChEBI" id="CHEBI:24875"/>
    </ligand>
</feature>
<evidence type="ECO:0000256" key="6">
    <source>
        <dbReference type="ARBA" id="ARBA00023194"/>
    </source>
</evidence>
<proteinExistence type="inferred from homology"/>
<organism evidence="9 10">
    <name type="scientific">Saccharothrix tamanrassetensis</name>
    <dbReference type="NCBI Taxonomy" id="1051531"/>
    <lineage>
        <taxon>Bacteria</taxon>
        <taxon>Bacillati</taxon>
        <taxon>Actinomycetota</taxon>
        <taxon>Actinomycetes</taxon>
        <taxon>Pseudonocardiales</taxon>
        <taxon>Pseudonocardiaceae</taxon>
        <taxon>Saccharothrix</taxon>
    </lineage>
</organism>
<dbReference type="GO" id="GO:0017000">
    <property type="term" value="P:antibiotic biosynthetic process"/>
    <property type="evidence" value="ECO:0007669"/>
    <property type="project" value="UniProtKB-KW"/>
</dbReference>
<dbReference type="EC" id="1.14.11.39" evidence="9"/>
<dbReference type="Proteomes" id="UP000547510">
    <property type="component" value="Unassembled WGS sequence"/>
</dbReference>
<evidence type="ECO:0000259" key="8">
    <source>
        <dbReference type="Pfam" id="PF02668"/>
    </source>
</evidence>
<keyword evidence="6" id="KW-0045">Antibiotic biosynthesis</keyword>
<comment type="cofactor">
    <cofactor evidence="1">
        <name>Fe(2+)</name>
        <dbReference type="ChEBI" id="CHEBI:29033"/>
    </cofactor>
</comment>
<keyword evidence="10" id="KW-1185">Reference proteome</keyword>
<dbReference type="GO" id="GO:0016491">
    <property type="term" value="F:oxidoreductase activity"/>
    <property type="evidence" value="ECO:0007669"/>
    <property type="project" value="UniProtKB-KW"/>
</dbReference>
<dbReference type="Pfam" id="PF02668">
    <property type="entry name" value="TauD"/>
    <property type="match status" value="1"/>
</dbReference>
<keyword evidence="4 9" id="KW-0560">Oxidoreductase</keyword>
<comment type="similarity">
    <text evidence="2">Belongs to the clavaminate synthase family.</text>
</comment>
<sequence length="362" mass="39536">MATGSGLRSLDDVAVSLTDAEHDSIREELGKRARAQLALPLDNEELLSEARLAASLLPDRLLRALRRFRRHGNSAGAMLIRNMPIDSRLPATPQDGYLGHWSELPVTTYAQLTVASVVGDIIAYADEKAGNLIQEIVPIKGAEARQENSGTVYLELHTENGFHPNKPDFITLFCLRPDHAKNSHTLVGAVAEVLPTLSAECVATLRRPQFRLRVSSSFGDHGTHRLTQPVAVISGAADSPEFLVDFHAMEPLTDDAGTALEELKRALQTSLRGVRLDAGDLLVIDNRVAVHGRTPFAAVYDETDRWLRRCFAVSDIRRSQRVRAPGSRVCDPLNIICFSLYPADASAAGPHTRAENQGCITS</sequence>
<gene>
    <name evidence="9" type="ORF">FHS29_006241</name>
</gene>
<feature type="domain" description="TauD/TfdA-like" evidence="8">
    <location>
        <begin position="137"/>
        <end position="310"/>
    </location>
</feature>
<evidence type="ECO:0000256" key="3">
    <source>
        <dbReference type="ARBA" id="ARBA00022723"/>
    </source>
</evidence>
<name>A0A841CQW8_9PSEU</name>
<protein>
    <submittedName>
        <fullName evidence="9">L-asparagine oxygenase</fullName>
        <ecNumber evidence="9">1.14.11.39</ecNumber>
    </submittedName>
</protein>
<comment type="caution">
    <text evidence="9">The sequence shown here is derived from an EMBL/GenBank/DDBJ whole genome shotgun (WGS) entry which is preliminary data.</text>
</comment>
<dbReference type="InterPro" id="IPR042098">
    <property type="entry name" value="TauD-like_sf"/>
</dbReference>
<keyword evidence="3 7" id="KW-0479">Metal-binding</keyword>
<dbReference type="GO" id="GO:0005506">
    <property type="term" value="F:iron ion binding"/>
    <property type="evidence" value="ECO:0007669"/>
    <property type="project" value="InterPro"/>
</dbReference>
<evidence type="ECO:0000256" key="4">
    <source>
        <dbReference type="ARBA" id="ARBA00023002"/>
    </source>
</evidence>
<dbReference type="InterPro" id="IPR003819">
    <property type="entry name" value="TauD/TfdA-like"/>
</dbReference>
<dbReference type="InterPro" id="IPR014503">
    <property type="entry name" value="Clavaminate_syn-like"/>
</dbReference>
<dbReference type="InterPro" id="IPR050411">
    <property type="entry name" value="AlphaKG_dependent_hydroxylases"/>
</dbReference>
<dbReference type="SUPFAM" id="SSF51197">
    <property type="entry name" value="Clavaminate synthase-like"/>
    <property type="match status" value="1"/>
</dbReference>
<accession>A0A841CQW8</accession>